<organism evidence="3 4">
    <name type="scientific">Flavobacterium ginsengiterrae</name>
    <dbReference type="NCBI Taxonomy" id="871695"/>
    <lineage>
        <taxon>Bacteria</taxon>
        <taxon>Pseudomonadati</taxon>
        <taxon>Bacteroidota</taxon>
        <taxon>Flavobacteriia</taxon>
        <taxon>Flavobacteriales</taxon>
        <taxon>Flavobacteriaceae</taxon>
        <taxon>Flavobacterium</taxon>
    </lineage>
</organism>
<accession>A0ABP7GMI3</accession>
<feature type="transmembrane region" description="Helical" evidence="1">
    <location>
        <begin position="62"/>
        <end position="82"/>
    </location>
</feature>
<feature type="transmembrane region" description="Helical" evidence="1">
    <location>
        <begin position="103"/>
        <end position="123"/>
    </location>
</feature>
<feature type="transmembrane region" description="Helical" evidence="1">
    <location>
        <begin position="29"/>
        <end position="47"/>
    </location>
</feature>
<keyword evidence="1" id="KW-0812">Transmembrane</keyword>
<evidence type="ECO:0000313" key="4">
    <source>
        <dbReference type="Proteomes" id="UP001500748"/>
    </source>
</evidence>
<protein>
    <recommendedName>
        <fullName evidence="2">CAAX prenyl protease 2/Lysostaphin resistance protein A-like domain-containing protein</fullName>
    </recommendedName>
</protein>
<name>A0ABP7GMI3_9FLAO</name>
<evidence type="ECO:0000256" key="1">
    <source>
        <dbReference type="SAM" id="Phobius"/>
    </source>
</evidence>
<proteinExistence type="predicted"/>
<comment type="caution">
    <text evidence="3">The sequence shown here is derived from an EMBL/GenBank/DDBJ whole genome shotgun (WGS) entry which is preliminary data.</text>
</comment>
<keyword evidence="1" id="KW-1133">Transmembrane helix</keyword>
<dbReference type="RefSeq" id="WP_345143980.1">
    <property type="nucleotide sequence ID" value="NZ_BAABDU010000004.1"/>
</dbReference>
<feature type="transmembrane region" description="Helical" evidence="1">
    <location>
        <begin position="6"/>
        <end position="22"/>
    </location>
</feature>
<evidence type="ECO:0000259" key="2">
    <source>
        <dbReference type="Pfam" id="PF02517"/>
    </source>
</evidence>
<feature type="domain" description="CAAX prenyl protease 2/Lysostaphin resistance protein A-like" evidence="2">
    <location>
        <begin position="134"/>
        <end position="238"/>
    </location>
</feature>
<feature type="transmembrane region" description="Helical" evidence="1">
    <location>
        <begin position="172"/>
        <end position="192"/>
    </location>
</feature>
<gene>
    <name evidence="3" type="ORF">GCM10022423_20820</name>
</gene>
<dbReference type="Proteomes" id="UP001500748">
    <property type="component" value="Unassembled WGS sequence"/>
</dbReference>
<dbReference type="InterPro" id="IPR003675">
    <property type="entry name" value="Rce1/LyrA-like_dom"/>
</dbReference>
<feature type="transmembrane region" description="Helical" evidence="1">
    <location>
        <begin position="199"/>
        <end position="218"/>
    </location>
</feature>
<dbReference type="EMBL" id="BAABDU010000004">
    <property type="protein sequence ID" value="GAA3767762.1"/>
    <property type="molecule type" value="Genomic_DNA"/>
</dbReference>
<evidence type="ECO:0000313" key="3">
    <source>
        <dbReference type="EMBL" id="GAA3767762.1"/>
    </source>
</evidence>
<keyword evidence="1" id="KW-0472">Membrane</keyword>
<dbReference type="Pfam" id="PF02517">
    <property type="entry name" value="Rce1-like"/>
    <property type="match status" value="1"/>
</dbReference>
<keyword evidence="4" id="KW-1185">Reference proteome</keyword>
<sequence>MSLLTPFVWILLILPLFIFASIKSKKINVKYLIFFFLYFLADTYIQYLSKTYISLEFISLKFAWAGKIISLIFSLIIIFSVGKEDRRAIGFTTQTNSKKQLKFGLLFFFGFLLFDFAFKMILFPKGGTFDLETFAFQSTMPGLTEEIAFRGICLWFLDKAFEPNWNFKGIKFGWGFIIVTVLFGVVHGAVLTPDHQFKFDIVTIVYLTLISSISVGVLRKFSGNLIYSILGHNCINVMNAVIRIL</sequence>
<reference evidence="4" key="1">
    <citation type="journal article" date="2019" name="Int. J. Syst. Evol. Microbiol.">
        <title>The Global Catalogue of Microorganisms (GCM) 10K type strain sequencing project: providing services to taxonomists for standard genome sequencing and annotation.</title>
        <authorList>
            <consortium name="The Broad Institute Genomics Platform"/>
            <consortium name="The Broad Institute Genome Sequencing Center for Infectious Disease"/>
            <person name="Wu L."/>
            <person name="Ma J."/>
        </authorList>
    </citation>
    <scope>NUCLEOTIDE SEQUENCE [LARGE SCALE GENOMIC DNA]</scope>
    <source>
        <strain evidence="4">JCM 17337</strain>
    </source>
</reference>